<dbReference type="OrthoDB" id="103393at2759"/>
<evidence type="ECO:0000313" key="1">
    <source>
        <dbReference type="EMBL" id="OQR91848.1"/>
    </source>
</evidence>
<dbReference type="EMBL" id="JNBR01000498">
    <property type="protein sequence ID" value="OQR91848.1"/>
    <property type="molecule type" value="Genomic_DNA"/>
</dbReference>
<protein>
    <submittedName>
        <fullName evidence="1">Uncharacterized protein</fullName>
    </submittedName>
</protein>
<accession>A0A1V9Z1F3</accession>
<keyword evidence="2" id="KW-1185">Reference proteome</keyword>
<dbReference type="Proteomes" id="UP000243579">
    <property type="component" value="Unassembled WGS sequence"/>
</dbReference>
<organism evidence="1 2">
    <name type="scientific">Achlya hypogyna</name>
    <name type="common">Oomycete</name>
    <name type="synonym">Protoachlya hypogyna</name>
    <dbReference type="NCBI Taxonomy" id="1202772"/>
    <lineage>
        <taxon>Eukaryota</taxon>
        <taxon>Sar</taxon>
        <taxon>Stramenopiles</taxon>
        <taxon>Oomycota</taxon>
        <taxon>Saprolegniomycetes</taxon>
        <taxon>Saprolegniales</taxon>
        <taxon>Achlyaceae</taxon>
        <taxon>Achlya</taxon>
    </lineage>
</organism>
<sequence>MGEVYRLKSNHTELLMHERTLQRQLDIKKDQLRELQRAIAACNVVLDNDTKQTIGTKDAPHT</sequence>
<gene>
    <name evidence="1" type="ORF">ACHHYP_04311</name>
</gene>
<name>A0A1V9Z1F3_ACHHY</name>
<dbReference type="AlphaFoldDB" id="A0A1V9Z1F3"/>
<comment type="caution">
    <text evidence="1">The sequence shown here is derived from an EMBL/GenBank/DDBJ whole genome shotgun (WGS) entry which is preliminary data.</text>
</comment>
<reference evidence="1 2" key="1">
    <citation type="journal article" date="2014" name="Genome Biol. Evol.">
        <title>The secreted proteins of Achlya hypogyna and Thraustotheca clavata identify the ancestral oomycete secretome and reveal gene acquisitions by horizontal gene transfer.</title>
        <authorList>
            <person name="Misner I."/>
            <person name="Blouin N."/>
            <person name="Leonard G."/>
            <person name="Richards T.A."/>
            <person name="Lane C.E."/>
        </authorList>
    </citation>
    <scope>NUCLEOTIDE SEQUENCE [LARGE SCALE GENOMIC DNA]</scope>
    <source>
        <strain evidence="1 2">ATCC 48635</strain>
    </source>
</reference>
<proteinExistence type="predicted"/>
<evidence type="ECO:0000313" key="2">
    <source>
        <dbReference type="Proteomes" id="UP000243579"/>
    </source>
</evidence>